<feature type="repeat" description="ANK" evidence="3">
    <location>
        <begin position="209"/>
        <end position="242"/>
    </location>
</feature>
<feature type="compositionally biased region" description="Polar residues" evidence="5">
    <location>
        <begin position="1124"/>
        <end position="1145"/>
    </location>
</feature>
<protein>
    <submittedName>
        <fullName evidence="6">Ankyrin</fullName>
    </submittedName>
</protein>
<dbReference type="Pfam" id="PF12796">
    <property type="entry name" value="Ank_2"/>
    <property type="match status" value="3"/>
</dbReference>
<gene>
    <name evidence="6" type="ORF">EJ04DRAFT_545108</name>
</gene>
<dbReference type="AlphaFoldDB" id="A0A9P4QU38"/>
<dbReference type="PROSITE" id="PS50297">
    <property type="entry name" value="ANK_REP_REGION"/>
    <property type="match status" value="5"/>
</dbReference>
<feature type="repeat" description="ANK" evidence="3">
    <location>
        <begin position="903"/>
        <end position="935"/>
    </location>
</feature>
<dbReference type="CDD" id="cd22249">
    <property type="entry name" value="UDM1_RNF168_RNF169-like"/>
    <property type="match status" value="1"/>
</dbReference>
<dbReference type="Pfam" id="PF13857">
    <property type="entry name" value="Ank_5"/>
    <property type="match status" value="2"/>
</dbReference>
<dbReference type="PANTHER" id="PTHR24123:SF33">
    <property type="entry name" value="PROTEIN HOS4"/>
    <property type="match status" value="1"/>
</dbReference>
<feature type="repeat" description="ANK" evidence="3">
    <location>
        <begin position="870"/>
        <end position="902"/>
    </location>
</feature>
<proteinExistence type="predicted"/>
<keyword evidence="2 3" id="KW-0040">ANK repeat</keyword>
<dbReference type="PROSITE" id="PS50088">
    <property type="entry name" value="ANK_REPEAT"/>
    <property type="match status" value="9"/>
</dbReference>
<keyword evidence="4" id="KW-0175">Coiled coil</keyword>
<dbReference type="Pfam" id="PF00023">
    <property type="entry name" value="Ank"/>
    <property type="match status" value="2"/>
</dbReference>
<keyword evidence="7" id="KW-1185">Reference proteome</keyword>
<feature type="repeat" description="ANK" evidence="3">
    <location>
        <begin position="514"/>
        <end position="546"/>
    </location>
</feature>
<dbReference type="SUPFAM" id="SSF48403">
    <property type="entry name" value="Ankyrin repeat"/>
    <property type="match status" value="3"/>
</dbReference>
<evidence type="ECO:0000256" key="4">
    <source>
        <dbReference type="SAM" id="Coils"/>
    </source>
</evidence>
<comment type="caution">
    <text evidence="6">The sequence shown here is derived from an EMBL/GenBank/DDBJ whole genome shotgun (WGS) entry which is preliminary data.</text>
</comment>
<feature type="repeat" description="ANK" evidence="3">
    <location>
        <begin position="141"/>
        <end position="173"/>
    </location>
</feature>
<evidence type="ECO:0000256" key="1">
    <source>
        <dbReference type="ARBA" id="ARBA00022737"/>
    </source>
</evidence>
<feature type="repeat" description="ANK" evidence="3">
    <location>
        <begin position="342"/>
        <end position="374"/>
    </location>
</feature>
<feature type="repeat" description="ANK" evidence="3">
    <location>
        <begin position="415"/>
        <end position="447"/>
    </location>
</feature>
<evidence type="ECO:0000313" key="7">
    <source>
        <dbReference type="Proteomes" id="UP000799444"/>
    </source>
</evidence>
<feature type="region of interest" description="Disordered" evidence="5">
    <location>
        <begin position="1027"/>
        <end position="1087"/>
    </location>
</feature>
<feature type="region of interest" description="Disordered" evidence="5">
    <location>
        <begin position="1103"/>
        <end position="1163"/>
    </location>
</feature>
<feature type="coiled-coil region" evidence="4">
    <location>
        <begin position="989"/>
        <end position="1019"/>
    </location>
</feature>
<dbReference type="InterPro" id="IPR051165">
    <property type="entry name" value="Multifunctional_ANK_Repeat"/>
</dbReference>
<accession>A0A9P4QU38</accession>
<feature type="compositionally biased region" description="Pro residues" evidence="5">
    <location>
        <begin position="1056"/>
        <end position="1073"/>
    </location>
</feature>
<dbReference type="InterPro" id="IPR036770">
    <property type="entry name" value="Ankyrin_rpt-contain_sf"/>
</dbReference>
<dbReference type="PRINTS" id="PR01415">
    <property type="entry name" value="ANKYRIN"/>
</dbReference>
<feature type="compositionally biased region" description="Pro residues" evidence="5">
    <location>
        <begin position="1107"/>
        <end position="1120"/>
    </location>
</feature>
<evidence type="ECO:0000256" key="2">
    <source>
        <dbReference type="ARBA" id="ARBA00023043"/>
    </source>
</evidence>
<dbReference type="EMBL" id="ML996192">
    <property type="protein sequence ID" value="KAF2731605.1"/>
    <property type="molecule type" value="Genomic_DNA"/>
</dbReference>
<evidence type="ECO:0000256" key="5">
    <source>
        <dbReference type="SAM" id="MobiDB-lite"/>
    </source>
</evidence>
<dbReference type="SMART" id="SM00248">
    <property type="entry name" value="ANK"/>
    <property type="match status" value="16"/>
</dbReference>
<dbReference type="Gene3D" id="1.25.40.20">
    <property type="entry name" value="Ankyrin repeat-containing domain"/>
    <property type="match status" value="6"/>
</dbReference>
<name>A0A9P4QU38_9PLEO</name>
<sequence>MLQGTVVVCPVFAIRCLWWLVPALNWRHQGAVATRCVGLMLELQLGMAGASTIRRKKKWAVFDASDASRTSALEHKGPKLQTIIEVLRCEWARSGGTSNDASTILSPSKAWTPVHHAALHNREAALGHFLRAGQSPDGDDSVVSPLCVAVEAGNIAIVQMLCEAGANVKLMTEDRGETALHLAIKNGRFDAVDVILSSSPDLGARTTDTGETPLHYAAARTGGLAVVVNLLKSKANYESVDSNGRTAAEVAIQKNNIHSAVAIVNAARGSRRKLTKEKEMLLRHVEKTQNRFSLTNELIATLFEASCDPDSTVLIETIKRDDLNLATMFLERGADPNRPTQTGLRPIFAALTCSGAKMVQLLVKHGVDVKVRDAEGLTPLQVALECPSVHDKEAVTAISEALLSNEVDANVTYSDGKSILHQAVSLRLSRVAQLLIQHDVDVNAQDHTGSSALHVAGASKACLEVLLRNGADPSLTDYNGLTPLLTCISSATKESEAELEPLIRVSNLRALDSMQRTALHLAAQRGLPRTVRALLKCRAETTLIDQNARTPLLLAVLEQQWSVVPLLATQPGVNTWDKEGMTAIHHAVKSIPETPAQWKEIASAAQRFCNIGASRGMRDRSGATPLILAVKSLPEEGLPVVDVLLAGPNGGRSNCVDHEDHKQRSALHFAATMGKPVFVLALLKAGATFVFKDWTISRGPLKPNTAEDKQTLRFLAENEWMRRAIMLQRASVDDSGDPVLPKILPIPVLKDLLAMGLDPNALPFPQKTTYSGLLLWLILNQTLHPPPLPPKFLYDILKLLFTHGADANATAVHPSHTPRQPRRSSSQLQLPLGCHPLAFLLEHYPTVDIDLITLFLDSGSNLTTASPYYEGRYPLHSAVKANRMDVVDELILRKAYVNAVDQNLRGPLFIAAEQGFWEIADFLVQRGANVNAKDSEGSTVLHAAAKGGCVTIVRALLRAGAKANVKDKADLTPLSCIPESLEEKDKSKIAAILKHTEALERQEEELKAQRLKQQAIEEGKRKLKAEIAQRKASQESIKKAHDVAKKTPDAVKPTVAPAPTPAAPPVTPAPQPTQQPSKKTSRRFWPGPLAKPLLLTHASIEKLNALSPPPPPPKPQPQPRSAPTLPQVTLPNPTPAAQKTDTQPRVDSGFGYAAKDADTEKPVPVLDRSKAAFDGPEGQNGVEILDWLAVSRALDV</sequence>
<keyword evidence="1" id="KW-0677">Repeat</keyword>
<dbReference type="PANTHER" id="PTHR24123">
    <property type="entry name" value="ANKYRIN REPEAT-CONTAINING"/>
    <property type="match status" value="1"/>
</dbReference>
<feature type="repeat" description="ANK" evidence="3">
    <location>
        <begin position="175"/>
        <end position="207"/>
    </location>
</feature>
<feature type="repeat" description="ANK" evidence="3">
    <location>
        <begin position="936"/>
        <end position="968"/>
    </location>
</feature>
<feature type="compositionally biased region" description="Basic and acidic residues" evidence="5">
    <location>
        <begin position="1027"/>
        <end position="1049"/>
    </location>
</feature>
<reference evidence="6" key="1">
    <citation type="journal article" date="2020" name="Stud. Mycol.">
        <title>101 Dothideomycetes genomes: a test case for predicting lifestyles and emergence of pathogens.</title>
        <authorList>
            <person name="Haridas S."/>
            <person name="Albert R."/>
            <person name="Binder M."/>
            <person name="Bloem J."/>
            <person name="Labutti K."/>
            <person name="Salamov A."/>
            <person name="Andreopoulos B."/>
            <person name="Baker S."/>
            <person name="Barry K."/>
            <person name="Bills G."/>
            <person name="Bluhm B."/>
            <person name="Cannon C."/>
            <person name="Castanera R."/>
            <person name="Culley D."/>
            <person name="Daum C."/>
            <person name="Ezra D."/>
            <person name="Gonzalez J."/>
            <person name="Henrissat B."/>
            <person name="Kuo A."/>
            <person name="Liang C."/>
            <person name="Lipzen A."/>
            <person name="Lutzoni F."/>
            <person name="Magnuson J."/>
            <person name="Mondo S."/>
            <person name="Nolan M."/>
            <person name="Ohm R."/>
            <person name="Pangilinan J."/>
            <person name="Park H.-J."/>
            <person name="Ramirez L."/>
            <person name="Alfaro M."/>
            <person name="Sun H."/>
            <person name="Tritt A."/>
            <person name="Yoshinaga Y."/>
            <person name="Zwiers L.-H."/>
            <person name="Turgeon B."/>
            <person name="Goodwin S."/>
            <person name="Spatafora J."/>
            <person name="Crous P."/>
            <person name="Grigoriev I."/>
        </authorList>
    </citation>
    <scope>NUCLEOTIDE SEQUENCE</scope>
    <source>
        <strain evidence="6">CBS 125425</strain>
    </source>
</reference>
<evidence type="ECO:0000256" key="3">
    <source>
        <dbReference type="PROSITE-ProRule" id="PRU00023"/>
    </source>
</evidence>
<dbReference type="InterPro" id="IPR002110">
    <property type="entry name" value="Ankyrin_rpt"/>
</dbReference>
<organism evidence="6 7">
    <name type="scientific">Polyplosphaeria fusca</name>
    <dbReference type="NCBI Taxonomy" id="682080"/>
    <lineage>
        <taxon>Eukaryota</taxon>
        <taxon>Fungi</taxon>
        <taxon>Dikarya</taxon>
        <taxon>Ascomycota</taxon>
        <taxon>Pezizomycotina</taxon>
        <taxon>Dothideomycetes</taxon>
        <taxon>Pleosporomycetidae</taxon>
        <taxon>Pleosporales</taxon>
        <taxon>Tetraplosphaeriaceae</taxon>
        <taxon>Polyplosphaeria</taxon>
    </lineage>
</organism>
<evidence type="ECO:0000313" key="6">
    <source>
        <dbReference type="EMBL" id="KAF2731605.1"/>
    </source>
</evidence>
<dbReference type="Proteomes" id="UP000799444">
    <property type="component" value="Unassembled WGS sequence"/>
</dbReference>
<dbReference type="OrthoDB" id="195446at2759"/>